<keyword evidence="5" id="KW-1185">Reference proteome</keyword>
<keyword evidence="1 4" id="KW-0489">Methyltransferase</keyword>
<evidence type="ECO:0000313" key="4">
    <source>
        <dbReference type="EMBL" id="AUB43319.1"/>
    </source>
</evidence>
<dbReference type="KEGG" id="nfl:COO91_09494"/>
<proteinExistence type="predicted"/>
<dbReference type="GO" id="GO:0008168">
    <property type="term" value="F:methyltransferase activity"/>
    <property type="evidence" value="ECO:0007669"/>
    <property type="project" value="UniProtKB-KW"/>
</dbReference>
<evidence type="ECO:0000256" key="3">
    <source>
        <dbReference type="ARBA" id="ARBA00022691"/>
    </source>
</evidence>
<evidence type="ECO:0000256" key="1">
    <source>
        <dbReference type="ARBA" id="ARBA00022603"/>
    </source>
</evidence>
<dbReference type="GO" id="GO:0032259">
    <property type="term" value="P:methylation"/>
    <property type="evidence" value="ECO:0007669"/>
    <property type="project" value="UniProtKB-KW"/>
</dbReference>
<dbReference type="Proteomes" id="UP000232003">
    <property type="component" value="Plasmid pNFSY05"/>
</dbReference>
<dbReference type="PANTHER" id="PTHR33841">
    <property type="entry name" value="DNA METHYLTRANSFERASE YEEA-RELATED"/>
    <property type="match status" value="1"/>
</dbReference>
<keyword evidence="2" id="KW-0808">Transferase</keyword>
<dbReference type="InterPro" id="IPR050953">
    <property type="entry name" value="N4_N6_ade-DNA_methylase"/>
</dbReference>
<evidence type="ECO:0000313" key="5">
    <source>
        <dbReference type="Proteomes" id="UP000232003"/>
    </source>
</evidence>
<dbReference type="SUPFAM" id="SSF53335">
    <property type="entry name" value="S-adenosyl-L-methionine-dependent methyltransferases"/>
    <property type="match status" value="1"/>
</dbReference>
<organism evidence="4 5">
    <name type="scientific">Nostoc flagelliforme CCNUN1</name>
    <dbReference type="NCBI Taxonomy" id="2038116"/>
    <lineage>
        <taxon>Bacteria</taxon>
        <taxon>Bacillati</taxon>
        <taxon>Cyanobacteriota</taxon>
        <taxon>Cyanophyceae</taxon>
        <taxon>Nostocales</taxon>
        <taxon>Nostocaceae</taxon>
        <taxon>Nostoc</taxon>
    </lineage>
</organism>
<name>A0A2K8T6P6_9NOSO</name>
<accession>A0A2K8T6P6</accession>
<geneLocation type="plasmid" evidence="5">
    <name>pnfsy05</name>
</geneLocation>
<dbReference type="PANTHER" id="PTHR33841:SF5">
    <property type="entry name" value="DNA METHYLASE (MODIFICATION METHYLASE) (METHYLTRANSFERASE)-RELATED"/>
    <property type="match status" value="1"/>
</dbReference>
<dbReference type="AlphaFoldDB" id="A0A2K8T6P6"/>
<dbReference type="EMBL" id="CP024790">
    <property type="protein sequence ID" value="AUB43319.1"/>
    <property type="molecule type" value="Genomic_DNA"/>
</dbReference>
<keyword evidence="3" id="KW-0949">S-adenosyl-L-methionine</keyword>
<evidence type="ECO:0000256" key="2">
    <source>
        <dbReference type="ARBA" id="ARBA00022679"/>
    </source>
</evidence>
<protein>
    <submittedName>
        <fullName evidence="4">Adenine-specific DNA methylase</fullName>
    </submittedName>
</protein>
<gene>
    <name evidence="4" type="ORF">COO91_09494</name>
</gene>
<dbReference type="Gene3D" id="3.40.50.150">
    <property type="entry name" value="Vaccinia Virus protein VP39"/>
    <property type="match status" value="1"/>
</dbReference>
<dbReference type="InterPro" id="IPR029063">
    <property type="entry name" value="SAM-dependent_MTases_sf"/>
</dbReference>
<keyword evidence="4" id="KW-0614">Plasmid</keyword>
<reference evidence="4 5" key="1">
    <citation type="submission" date="2017-11" db="EMBL/GenBank/DDBJ databases">
        <title>Complete genome of a free-living desiccation-tolerant cyanobacterium and its photosynthetic adaptation to extreme terrestrial habitat.</title>
        <authorList>
            <person name="Shang J."/>
        </authorList>
    </citation>
    <scope>NUCLEOTIDE SEQUENCE [LARGE SCALE GENOMIC DNA]</scope>
    <source>
        <strain evidence="4 5">CCNUN1</strain>
        <plasmid evidence="5">pnfsy05</plasmid>
    </source>
</reference>
<dbReference type="REBASE" id="224570">
    <property type="entry name" value="M.NflNUN1ORF9494P"/>
</dbReference>
<sequence>MRTVQKLKVEYGDFQTPIELADQVCKKLVELGVKPDIIIEPTCGIGNFVEAASSCFESAKKILGIELNLDYFRQIIEEEKFLHDQRIEIKCEDFFQVDWLSLIGESNEEILVLGNLPWVTNSQQGSIGGINLPKKSNFQNHTGLDAITGKSNFDISEWMLIQFVKYLQKHNSYLAVLCKTSVSRKILNYIYCEKLNLAYCAVYKIDSKKYFDAAVEACLFFCKFDSNSQKYYCDVFDSLESSVRSRIGYSNNILVRDLITFKKVEDLYNKQSKTKWRSGIKHDCASVMEFRKNNDYFINGLGESYELEETYIFPLVKGSSVAQNKTKTTDRYILVTQSLVGESTESIKYLAPRTWAYLEKHESLLNSRKSKIYQNSPRFSIFGVGSYTFAPWKIAICGLYKKLSFRLIGQINEKPAIFDDTVYFLSFLDEESAYESYQLLNSSLAKDFYSSLIFWDEKRPIKSSILNSLNLAALAKLVL</sequence>